<dbReference type="RefSeq" id="WP_170169326.1">
    <property type="nucleotide sequence ID" value="NZ_CALFQU010000012.1"/>
</dbReference>
<evidence type="ECO:0000313" key="7">
    <source>
        <dbReference type="EMBL" id="ROR96034.1"/>
    </source>
</evidence>
<dbReference type="Pfam" id="PF08352">
    <property type="entry name" value="oligo_HPY"/>
    <property type="match status" value="1"/>
</dbReference>
<keyword evidence="4 7" id="KW-0067">ATP-binding</keyword>
<dbReference type="InterPro" id="IPR050319">
    <property type="entry name" value="ABC_transp_ATP-bind"/>
</dbReference>
<dbReference type="NCBIfam" id="TIGR01727">
    <property type="entry name" value="oligo_HPY"/>
    <property type="match status" value="1"/>
</dbReference>
<dbReference type="EMBL" id="RKHQ01000001">
    <property type="protein sequence ID" value="ROR96034.1"/>
    <property type="molecule type" value="Genomic_DNA"/>
</dbReference>
<dbReference type="PROSITE" id="PS00211">
    <property type="entry name" value="ABC_TRANSPORTER_1"/>
    <property type="match status" value="1"/>
</dbReference>
<feature type="coiled-coil region" evidence="5">
    <location>
        <begin position="378"/>
        <end position="412"/>
    </location>
</feature>
<evidence type="ECO:0000256" key="5">
    <source>
        <dbReference type="SAM" id="Coils"/>
    </source>
</evidence>
<dbReference type="InterPro" id="IPR017871">
    <property type="entry name" value="ABC_transporter-like_CS"/>
</dbReference>
<comment type="caution">
    <text evidence="7">The sequence shown here is derived from an EMBL/GenBank/DDBJ whole genome shotgun (WGS) entry which is preliminary data.</text>
</comment>
<evidence type="ECO:0000256" key="1">
    <source>
        <dbReference type="ARBA" id="ARBA00005417"/>
    </source>
</evidence>
<dbReference type="InterPro" id="IPR003439">
    <property type="entry name" value="ABC_transporter-like_ATP-bd"/>
</dbReference>
<gene>
    <name evidence="7" type="ORF">EDD28_0608</name>
</gene>
<dbReference type="GO" id="GO:0016887">
    <property type="term" value="F:ATP hydrolysis activity"/>
    <property type="evidence" value="ECO:0007669"/>
    <property type="project" value="InterPro"/>
</dbReference>
<keyword evidence="5" id="KW-0175">Coiled coil</keyword>
<dbReference type="FunFam" id="3.40.50.300:FF:000016">
    <property type="entry name" value="Oligopeptide ABC transporter ATP-binding component"/>
    <property type="match status" value="1"/>
</dbReference>
<dbReference type="Gene3D" id="3.40.50.300">
    <property type="entry name" value="P-loop containing nucleotide triphosphate hydrolases"/>
    <property type="match status" value="1"/>
</dbReference>
<dbReference type="Proteomes" id="UP000275356">
    <property type="component" value="Unassembled WGS sequence"/>
</dbReference>
<dbReference type="InterPro" id="IPR027417">
    <property type="entry name" value="P-loop_NTPase"/>
</dbReference>
<evidence type="ECO:0000256" key="4">
    <source>
        <dbReference type="ARBA" id="ARBA00022840"/>
    </source>
</evidence>
<dbReference type="PANTHER" id="PTHR43776:SF7">
    <property type="entry name" value="D,D-DIPEPTIDE TRANSPORT ATP-BINDING PROTEIN DDPF-RELATED"/>
    <property type="match status" value="1"/>
</dbReference>
<comment type="similarity">
    <text evidence="1">Belongs to the ABC transporter superfamily.</text>
</comment>
<dbReference type="AlphaFoldDB" id="A0A3N2D991"/>
<dbReference type="CDD" id="cd03257">
    <property type="entry name" value="ABC_NikE_OppD_transporters"/>
    <property type="match status" value="1"/>
</dbReference>
<dbReference type="SMART" id="SM00382">
    <property type="entry name" value="AAA"/>
    <property type="match status" value="1"/>
</dbReference>
<evidence type="ECO:0000256" key="3">
    <source>
        <dbReference type="ARBA" id="ARBA00022741"/>
    </source>
</evidence>
<keyword evidence="3" id="KW-0547">Nucleotide-binding</keyword>
<dbReference type="PROSITE" id="PS50893">
    <property type="entry name" value="ABC_TRANSPORTER_2"/>
    <property type="match status" value="1"/>
</dbReference>
<accession>A0A3N2D991</accession>
<evidence type="ECO:0000313" key="8">
    <source>
        <dbReference type="Proteomes" id="UP000275356"/>
    </source>
</evidence>
<dbReference type="GO" id="GO:0005524">
    <property type="term" value="F:ATP binding"/>
    <property type="evidence" value="ECO:0007669"/>
    <property type="project" value="UniProtKB-KW"/>
</dbReference>
<feature type="domain" description="ABC transporter" evidence="6">
    <location>
        <begin position="24"/>
        <end position="279"/>
    </location>
</feature>
<keyword evidence="8" id="KW-1185">Reference proteome</keyword>
<dbReference type="Pfam" id="PF00005">
    <property type="entry name" value="ABC_tran"/>
    <property type="match status" value="1"/>
</dbReference>
<dbReference type="InterPro" id="IPR003593">
    <property type="entry name" value="AAA+_ATPase"/>
</dbReference>
<keyword evidence="2" id="KW-0813">Transport</keyword>
<evidence type="ECO:0000256" key="2">
    <source>
        <dbReference type="ARBA" id="ARBA00022448"/>
    </source>
</evidence>
<dbReference type="SUPFAM" id="SSF52540">
    <property type="entry name" value="P-loop containing nucleoside triphosphate hydrolases"/>
    <property type="match status" value="1"/>
</dbReference>
<sequence>MSESRTSTATVEDLVDEIAQDLVLAVQHVSKDFPIRGGMWGGSRGVVHAVDDVTLTLRKGETLGIVGESGSGKTTLGRVIVRAIEPTTGTVLIRDDRGELVDVTAASPGDLKRARRSFHMIFQDPYSSLNPRMTVEEIVGEPLVNNLGLRGPELRARVLETLELVGLGERHLTRYPNAFSGGQRQRIGIARSLACRPSLIVCDEAVSALDVSIQAQILNLLKDLQRDLDLSYLFITHDLAVVEHLAHRVAVMYVGQVVESAPTTDLFARPRHPYTEALLSAAPVPDEERSRPTIVLKGEVANPASPPSGCYFHPRCPYAQDVCAEKAPVLREVAPGHLAACHFADELELAGPVAPPLDPAEAALLERASSLAAVADVVEDEAVEAVAAEQAVDEARAEREALEERVQEQLWQQGEQ</sequence>
<dbReference type="PANTHER" id="PTHR43776">
    <property type="entry name" value="TRANSPORT ATP-BINDING PROTEIN"/>
    <property type="match status" value="1"/>
</dbReference>
<proteinExistence type="inferred from homology"/>
<protein>
    <submittedName>
        <fullName evidence="7">Peptide/nickel transport system ATP-binding protein</fullName>
    </submittedName>
</protein>
<dbReference type="GO" id="GO:0015833">
    <property type="term" value="P:peptide transport"/>
    <property type="evidence" value="ECO:0007669"/>
    <property type="project" value="InterPro"/>
</dbReference>
<dbReference type="GO" id="GO:0055085">
    <property type="term" value="P:transmembrane transport"/>
    <property type="evidence" value="ECO:0007669"/>
    <property type="project" value="UniProtKB-ARBA"/>
</dbReference>
<organism evidence="7 8">
    <name type="scientific">Salana multivorans</name>
    <dbReference type="NCBI Taxonomy" id="120377"/>
    <lineage>
        <taxon>Bacteria</taxon>
        <taxon>Bacillati</taxon>
        <taxon>Actinomycetota</taxon>
        <taxon>Actinomycetes</taxon>
        <taxon>Micrococcales</taxon>
        <taxon>Beutenbergiaceae</taxon>
        <taxon>Salana</taxon>
    </lineage>
</organism>
<name>A0A3N2D991_9MICO</name>
<dbReference type="InterPro" id="IPR013563">
    <property type="entry name" value="Oligopep_ABC_C"/>
</dbReference>
<evidence type="ECO:0000259" key="6">
    <source>
        <dbReference type="PROSITE" id="PS50893"/>
    </source>
</evidence>
<reference evidence="7 8" key="1">
    <citation type="submission" date="2018-11" db="EMBL/GenBank/DDBJ databases">
        <title>Sequencing the genomes of 1000 actinobacteria strains.</title>
        <authorList>
            <person name="Klenk H.-P."/>
        </authorList>
    </citation>
    <scope>NUCLEOTIDE SEQUENCE [LARGE SCALE GENOMIC DNA]</scope>
    <source>
        <strain evidence="7 8">DSM 13521</strain>
    </source>
</reference>